<sequence>MFLVAAVFATFVALLTLVLLFMYWYMSLQELKGVNRKSVFITGCDTGFGNLLAKSLDRKGVRVFAGCLTEEGAAKLRSETSSRLLTVIVNISPSRHHTTGV</sequence>
<protein>
    <submittedName>
        <fullName evidence="2">Uncharacterized protein</fullName>
    </submittedName>
</protein>
<dbReference type="PANTHER" id="PTHR43313">
    <property type="entry name" value="SHORT-CHAIN DEHYDROGENASE/REDUCTASE FAMILY 9C"/>
    <property type="match status" value="1"/>
</dbReference>
<dbReference type="Gene3D" id="3.40.50.720">
    <property type="entry name" value="NAD(P)-binding Rossmann-like Domain"/>
    <property type="match status" value="1"/>
</dbReference>
<reference evidence="2" key="1">
    <citation type="journal article" date="2019" name="bioRxiv">
        <title>The Genome of the Zebra Mussel, Dreissena polymorpha: A Resource for Invasive Species Research.</title>
        <authorList>
            <person name="McCartney M.A."/>
            <person name="Auch B."/>
            <person name="Kono T."/>
            <person name="Mallez S."/>
            <person name="Zhang Y."/>
            <person name="Obille A."/>
            <person name="Becker A."/>
            <person name="Abrahante J.E."/>
            <person name="Garbe J."/>
            <person name="Badalamenti J.P."/>
            <person name="Herman A."/>
            <person name="Mangelson H."/>
            <person name="Liachko I."/>
            <person name="Sullivan S."/>
            <person name="Sone E.D."/>
            <person name="Koren S."/>
            <person name="Silverstein K.A.T."/>
            <person name="Beckman K.B."/>
            <person name="Gohl D.M."/>
        </authorList>
    </citation>
    <scope>NUCLEOTIDE SEQUENCE</scope>
    <source>
        <strain evidence="2">Duluth1</strain>
        <tissue evidence="2">Whole animal</tissue>
    </source>
</reference>
<keyword evidence="1" id="KW-0812">Transmembrane</keyword>
<dbReference type="EMBL" id="JAIWYP010000003">
    <property type="protein sequence ID" value="KAH3857771.1"/>
    <property type="molecule type" value="Genomic_DNA"/>
</dbReference>
<dbReference type="Proteomes" id="UP000828390">
    <property type="component" value="Unassembled WGS sequence"/>
</dbReference>
<dbReference type="GO" id="GO:0016491">
    <property type="term" value="F:oxidoreductase activity"/>
    <property type="evidence" value="ECO:0007669"/>
    <property type="project" value="TreeGrafter"/>
</dbReference>
<dbReference type="SUPFAM" id="SSF51735">
    <property type="entry name" value="NAD(P)-binding Rossmann-fold domains"/>
    <property type="match status" value="1"/>
</dbReference>
<keyword evidence="1" id="KW-1133">Transmembrane helix</keyword>
<name>A0A9D4LJ53_DREPO</name>
<dbReference type="InterPro" id="IPR036291">
    <property type="entry name" value="NAD(P)-bd_dom_sf"/>
</dbReference>
<feature type="transmembrane region" description="Helical" evidence="1">
    <location>
        <begin position="6"/>
        <end position="26"/>
    </location>
</feature>
<evidence type="ECO:0000256" key="1">
    <source>
        <dbReference type="SAM" id="Phobius"/>
    </source>
</evidence>
<gene>
    <name evidence="2" type="ORF">DPMN_100386</name>
</gene>
<proteinExistence type="predicted"/>
<evidence type="ECO:0000313" key="2">
    <source>
        <dbReference type="EMBL" id="KAH3857771.1"/>
    </source>
</evidence>
<organism evidence="2 3">
    <name type="scientific">Dreissena polymorpha</name>
    <name type="common">Zebra mussel</name>
    <name type="synonym">Mytilus polymorpha</name>
    <dbReference type="NCBI Taxonomy" id="45954"/>
    <lineage>
        <taxon>Eukaryota</taxon>
        <taxon>Metazoa</taxon>
        <taxon>Spiralia</taxon>
        <taxon>Lophotrochozoa</taxon>
        <taxon>Mollusca</taxon>
        <taxon>Bivalvia</taxon>
        <taxon>Autobranchia</taxon>
        <taxon>Heteroconchia</taxon>
        <taxon>Euheterodonta</taxon>
        <taxon>Imparidentia</taxon>
        <taxon>Neoheterodontei</taxon>
        <taxon>Myida</taxon>
        <taxon>Dreissenoidea</taxon>
        <taxon>Dreissenidae</taxon>
        <taxon>Dreissena</taxon>
    </lineage>
</organism>
<comment type="caution">
    <text evidence="2">The sequence shown here is derived from an EMBL/GenBank/DDBJ whole genome shotgun (WGS) entry which is preliminary data.</text>
</comment>
<accession>A0A9D4LJ53</accession>
<keyword evidence="1" id="KW-0472">Membrane</keyword>
<dbReference type="GO" id="GO:0008202">
    <property type="term" value="P:steroid metabolic process"/>
    <property type="evidence" value="ECO:0007669"/>
    <property type="project" value="TreeGrafter"/>
</dbReference>
<keyword evidence="3" id="KW-1185">Reference proteome</keyword>
<dbReference type="PANTHER" id="PTHR43313:SF11">
    <property type="entry name" value="RETINOL DEHYDROGENASE 16"/>
    <property type="match status" value="1"/>
</dbReference>
<reference evidence="2" key="2">
    <citation type="submission" date="2020-11" db="EMBL/GenBank/DDBJ databases">
        <authorList>
            <person name="McCartney M.A."/>
            <person name="Auch B."/>
            <person name="Kono T."/>
            <person name="Mallez S."/>
            <person name="Becker A."/>
            <person name="Gohl D.M."/>
            <person name="Silverstein K.A.T."/>
            <person name="Koren S."/>
            <person name="Bechman K.B."/>
            <person name="Herman A."/>
            <person name="Abrahante J.E."/>
            <person name="Garbe J."/>
        </authorList>
    </citation>
    <scope>NUCLEOTIDE SEQUENCE</scope>
    <source>
        <strain evidence="2">Duluth1</strain>
        <tissue evidence="2">Whole animal</tissue>
    </source>
</reference>
<dbReference type="AlphaFoldDB" id="A0A9D4LJ53"/>
<evidence type="ECO:0000313" key="3">
    <source>
        <dbReference type="Proteomes" id="UP000828390"/>
    </source>
</evidence>